<reference evidence="5 6" key="1">
    <citation type="submission" date="2024-03" db="EMBL/GenBank/DDBJ databases">
        <title>Novel species of the genus Variovorax.</title>
        <authorList>
            <person name="Liu Q."/>
            <person name="Xin Y.-H."/>
        </authorList>
    </citation>
    <scope>NUCLEOTIDE SEQUENCE [LARGE SCALE GENOMIC DNA]</scope>
    <source>
        <strain evidence="5 6">KACC 18900</strain>
    </source>
</reference>
<dbReference type="Gene3D" id="2.60.120.10">
    <property type="entry name" value="Jelly Rolls"/>
    <property type="match status" value="1"/>
</dbReference>
<dbReference type="InterPro" id="IPR014710">
    <property type="entry name" value="RmlC-like_jellyroll"/>
</dbReference>
<dbReference type="InterPro" id="IPR011051">
    <property type="entry name" value="RmlC_Cupin_sf"/>
</dbReference>
<protein>
    <submittedName>
        <fullName evidence="5">AraC family transcriptional regulator</fullName>
    </submittedName>
</protein>
<keyword evidence="2" id="KW-0238">DNA-binding</keyword>
<dbReference type="InterPro" id="IPR050204">
    <property type="entry name" value="AraC_XylS_family_regulators"/>
</dbReference>
<dbReference type="EMBL" id="JBBKZT010000010">
    <property type="protein sequence ID" value="MEJ8849470.1"/>
    <property type="molecule type" value="Genomic_DNA"/>
</dbReference>
<dbReference type="InterPro" id="IPR018060">
    <property type="entry name" value="HTH_AraC"/>
</dbReference>
<dbReference type="Gene3D" id="1.10.10.60">
    <property type="entry name" value="Homeodomain-like"/>
    <property type="match status" value="1"/>
</dbReference>
<dbReference type="Pfam" id="PF12833">
    <property type="entry name" value="HTH_18"/>
    <property type="match status" value="1"/>
</dbReference>
<proteinExistence type="predicted"/>
<dbReference type="InterPro" id="IPR013096">
    <property type="entry name" value="Cupin_2"/>
</dbReference>
<evidence type="ECO:0000256" key="3">
    <source>
        <dbReference type="ARBA" id="ARBA00023163"/>
    </source>
</evidence>
<evidence type="ECO:0000313" key="5">
    <source>
        <dbReference type="EMBL" id="MEJ8849470.1"/>
    </source>
</evidence>
<evidence type="ECO:0000256" key="2">
    <source>
        <dbReference type="ARBA" id="ARBA00023125"/>
    </source>
</evidence>
<dbReference type="SMART" id="SM00342">
    <property type="entry name" value="HTH_ARAC"/>
    <property type="match status" value="1"/>
</dbReference>
<dbReference type="SUPFAM" id="SSF46689">
    <property type="entry name" value="Homeodomain-like"/>
    <property type="match status" value="1"/>
</dbReference>
<dbReference type="Pfam" id="PF07883">
    <property type="entry name" value="Cupin_2"/>
    <property type="match status" value="1"/>
</dbReference>
<keyword evidence="6" id="KW-1185">Reference proteome</keyword>
<name>A0ABU8WRK5_9BURK</name>
<feature type="domain" description="HTH araC/xylS-type" evidence="4">
    <location>
        <begin position="151"/>
        <end position="242"/>
    </location>
</feature>
<comment type="caution">
    <text evidence="5">The sequence shown here is derived from an EMBL/GenBank/DDBJ whole genome shotgun (WGS) entry which is preliminary data.</text>
</comment>
<dbReference type="PANTHER" id="PTHR46796">
    <property type="entry name" value="HTH-TYPE TRANSCRIPTIONAL ACTIVATOR RHAS-RELATED"/>
    <property type="match status" value="1"/>
</dbReference>
<dbReference type="SUPFAM" id="SSF51182">
    <property type="entry name" value="RmlC-like cupins"/>
    <property type="match status" value="1"/>
</dbReference>
<organism evidence="5 6">
    <name type="scientific">Variovorax rhizosphaerae</name>
    <dbReference type="NCBI Taxonomy" id="1836200"/>
    <lineage>
        <taxon>Bacteria</taxon>
        <taxon>Pseudomonadati</taxon>
        <taxon>Pseudomonadota</taxon>
        <taxon>Betaproteobacteria</taxon>
        <taxon>Burkholderiales</taxon>
        <taxon>Comamonadaceae</taxon>
        <taxon>Variovorax</taxon>
    </lineage>
</organism>
<dbReference type="PROSITE" id="PS01124">
    <property type="entry name" value="HTH_ARAC_FAMILY_2"/>
    <property type="match status" value="1"/>
</dbReference>
<gene>
    <name evidence="5" type="ORF">WKW82_22650</name>
</gene>
<evidence type="ECO:0000259" key="4">
    <source>
        <dbReference type="PROSITE" id="PS01124"/>
    </source>
</evidence>
<evidence type="ECO:0000313" key="6">
    <source>
        <dbReference type="Proteomes" id="UP001385892"/>
    </source>
</evidence>
<dbReference type="InterPro" id="IPR009057">
    <property type="entry name" value="Homeodomain-like_sf"/>
</dbReference>
<dbReference type="PANTHER" id="PTHR46796:SF10">
    <property type="entry name" value="TRANSCRIPTIONAL ACTIVATOR FEAR"/>
    <property type="match status" value="1"/>
</dbReference>
<accession>A0ABU8WRK5</accession>
<evidence type="ECO:0000256" key="1">
    <source>
        <dbReference type="ARBA" id="ARBA00023015"/>
    </source>
</evidence>
<keyword evidence="1" id="KW-0805">Transcription regulation</keyword>
<dbReference type="RefSeq" id="WP_340344593.1">
    <property type="nucleotide sequence ID" value="NZ_JBBKZT010000010.1"/>
</dbReference>
<sequence length="242" mass="26501">MPSLLLHTDPLEPAMHGLSLRRYGASRGSHAHGHFQVLVGLSGRLDLEVEGRGRHIAAGEGWVIAPGDRHDFESSEGAQCLVLDTSELPWSRAVGRTPMAQRTLSLARYLALCLGQPDAPKLALHHGPALLLEAWGPLPPSASRRRAIDWAALSLWAQARWQRPLTVADMAAVVCLSPSQFAQRCRDEQGMGPMHWLRQQRLVHARQLRGHGISVAEVARRTGYRSPSALTAAMRREEAAAP</sequence>
<dbReference type="Proteomes" id="UP001385892">
    <property type="component" value="Unassembled WGS sequence"/>
</dbReference>
<keyword evidence="3" id="KW-0804">Transcription</keyword>